<sequence length="333" mass="37732">MGSNYRGKEGYFLQVQFNDLTSGIEVEFSGITREHAAQVLVGYFGTTFAKFGNFEFEEYHIPDQQDRIWKIVKDNSVDAQRREGNSIIPATEDYKCELVSPILEYGGIPTLLGVVTALKREGATTGANCGIHIHIDASRFTAQSLRVLCNLVYSKQYLLTSALCVRESRKKQFCAELTEEFIEKLNRVKPESFEDFANVWYSGFNALEAARALRRNETRYKVLNLHNLLSGRFKAVEFRLFNGSLDTVAIKSYIQLCLLFCSSALKSKKAITRIAMSDNEKFQFRVTLLKMGAIGREFRDMRLLLLKQLSGDSGRRHPAADKTGSNQQTMIPN</sequence>
<name>A0A4R5L0L2_9BACL</name>
<dbReference type="AlphaFoldDB" id="A0A4R5L0L2"/>
<keyword evidence="2" id="KW-0436">Ligase</keyword>
<dbReference type="PANTHER" id="PTHR36847:SF1">
    <property type="entry name" value="AMIDOLIGASE ENZYME"/>
    <property type="match status" value="1"/>
</dbReference>
<proteinExistence type="predicted"/>
<feature type="region of interest" description="Disordered" evidence="1">
    <location>
        <begin position="312"/>
        <end position="333"/>
    </location>
</feature>
<organism evidence="2 3">
    <name type="scientific">Paenibacillus piri</name>
    <dbReference type="NCBI Taxonomy" id="2547395"/>
    <lineage>
        <taxon>Bacteria</taxon>
        <taxon>Bacillati</taxon>
        <taxon>Bacillota</taxon>
        <taxon>Bacilli</taxon>
        <taxon>Bacillales</taxon>
        <taxon>Paenibacillaceae</taxon>
        <taxon>Paenibacillus</taxon>
    </lineage>
</organism>
<dbReference type="InterPro" id="IPR022025">
    <property type="entry name" value="Amidoligase_2"/>
</dbReference>
<evidence type="ECO:0000256" key="1">
    <source>
        <dbReference type="SAM" id="MobiDB-lite"/>
    </source>
</evidence>
<feature type="compositionally biased region" description="Polar residues" evidence="1">
    <location>
        <begin position="323"/>
        <end position="333"/>
    </location>
</feature>
<reference evidence="2 3" key="1">
    <citation type="submission" date="2019-03" db="EMBL/GenBank/DDBJ databases">
        <title>This is whole genome sequence of Paenibacillus sp MS74 strain.</title>
        <authorList>
            <person name="Trinh H.N."/>
        </authorList>
    </citation>
    <scope>NUCLEOTIDE SEQUENCE [LARGE SCALE GENOMIC DNA]</scope>
    <source>
        <strain evidence="2 3">MS74</strain>
    </source>
</reference>
<evidence type="ECO:0000313" key="2">
    <source>
        <dbReference type="EMBL" id="TDG00891.1"/>
    </source>
</evidence>
<dbReference type="OrthoDB" id="5380364at2"/>
<dbReference type="Pfam" id="PF12224">
    <property type="entry name" value="Amidoligase_2"/>
    <property type="match status" value="1"/>
</dbReference>
<evidence type="ECO:0000313" key="3">
    <source>
        <dbReference type="Proteomes" id="UP000295636"/>
    </source>
</evidence>
<dbReference type="GO" id="GO:0016874">
    <property type="term" value="F:ligase activity"/>
    <property type="evidence" value="ECO:0007669"/>
    <property type="project" value="UniProtKB-KW"/>
</dbReference>
<accession>A0A4R5L0L2</accession>
<dbReference type="EMBL" id="SMRT01000001">
    <property type="protein sequence ID" value="TDG00891.1"/>
    <property type="molecule type" value="Genomic_DNA"/>
</dbReference>
<protein>
    <submittedName>
        <fullName evidence="2">Amidoligase</fullName>
    </submittedName>
</protein>
<comment type="caution">
    <text evidence="2">The sequence shown here is derived from an EMBL/GenBank/DDBJ whole genome shotgun (WGS) entry which is preliminary data.</text>
</comment>
<keyword evidence="3" id="KW-1185">Reference proteome</keyword>
<gene>
    <name evidence="2" type="ORF">E1757_04575</name>
</gene>
<dbReference type="Proteomes" id="UP000295636">
    <property type="component" value="Unassembled WGS sequence"/>
</dbReference>
<dbReference type="PANTHER" id="PTHR36847">
    <property type="entry name" value="AMIDOLIGASE ENZYME"/>
    <property type="match status" value="1"/>
</dbReference>